<evidence type="ECO:0000313" key="2">
    <source>
        <dbReference type="Proteomes" id="UP000241118"/>
    </source>
</evidence>
<proteinExistence type="predicted"/>
<keyword evidence="2" id="KW-1185">Reference proteome</keyword>
<dbReference type="InterPro" id="IPR036182">
    <property type="entry name" value="PCuAC_sf"/>
</dbReference>
<organism evidence="1 2">
    <name type="scientific">Saccharothrix carnea</name>
    <dbReference type="NCBI Taxonomy" id="1280637"/>
    <lineage>
        <taxon>Bacteria</taxon>
        <taxon>Bacillati</taxon>
        <taxon>Actinomycetota</taxon>
        <taxon>Actinomycetes</taxon>
        <taxon>Pseudonocardiales</taxon>
        <taxon>Pseudonocardiaceae</taxon>
        <taxon>Saccharothrix</taxon>
    </lineage>
</organism>
<dbReference type="EMBL" id="PYAX01000002">
    <property type="protein sequence ID" value="PSL57365.1"/>
    <property type="molecule type" value="Genomic_DNA"/>
</dbReference>
<name>A0A2P8IFW6_SACCR</name>
<dbReference type="InterPro" id="IPR007410">
    <property type="entry name" value="LpqE-like"/>
</dbReference>
<dbReference type="Pfam" id="PF04314">
    <property type="entry name" value="PCuAC"/>
    <property type="match status" value="1"/>
</dbReference>
<accession>A0A2P8IFW6</accession>
<protein>
    <submittedName>
        <fullName evidence="1">Uncharacterized protein DUF461</fullName>
    </submittedName>
</protein>
<dbReference type="SUPFAM" id="SSF110087">
    <property type="entry name" value="DR1885-like metal-binding protein"/>
    <property type="match status" value="1"/>
</dbReference>
<reference evidence="1 2" key="1">
    <citation type="submission" date="2018-03" db="EMBL/GenBank/DDBJ databases">
        <title>Genomic Encyclopedia of Type Strains, Phase III (KMG-III): the genomes of soil and plant-associated and newly described type strains.</title>
        <authorList>
            <person name="Whitman W."/>
        </authorList>
    </citation>
    <scope>NUCLEOTIDE SEQUENCE [LARGE SCALE GENOMIC DNA]</scope>
    <source>
        <strain evidence="1 2">CGMCC 4.7097</strain>
    </source>
</reference>
<dbReference type="AlphaFoldDB" id="A0A2P8IFW6"/>
<sequence length="171" mass="18414">MAAASLLVLTSCSEDVDQASTMGTNQEVGTVKLRNVFVEAPPEIKYQYDPGDEAIVRLELFTEADDPATLVSVRTDLAQRVEMLADPDCDGDREQVPSIAVPPEGAVNEPGSLHSAYHLKIVDFNREVLAGTTVPLVFTFRDAGEVTVEAMVEATDDGDVPPPRTCLPIVE</sequence>
<comment type="caution">
    <text evidence="1">The sequence shown here is derived from an EMBL/GenBank/DDBJ whole genome shotgun (WGS) entry which is preliminary data.</text>
</comment>
<gene>
    <name evidence="1" type="ORF">B0I31_102343</name>
</gene>
<dbReference type="Gene3D" id="2.60.40.1890">
    <property type="entry name" value="PCu(A)C copper chaperone"/>
    <property type="match status" value="1"/>
</dbReference>
<evidence type="ECO:0000313" key="1">
    <source>
        <dbReference type="EMBL" id="PSL57365.1"/>
    </source>
</evidence>
<dbReference type="Proteomes" id="UP000241118">
    <property type="component" value="Unassembled WGS sequence"/>
</dbReference>